<keyword evidence="10 13" id="KW-0408">Iron</keyword>
<dbReference type="InterPro" id="IPR058240">
    <property type="entry name" value="rSAM_sf"/>
</dbReference>
<dbReference type="CDD" id="cd01335">
    <property type="entry name" value="Radical_SAM"/>
    <property type="match status" value="1"/>
</dbReference>
<comment type="caution">
    <text evidence="16">The sequence shown here is derived from an EMBL/GenBank/DDBJ whole genome shotgun (WGS) entry which is preliminary data.</text>
</comment>
<dbReference type="GO" id="GO:0051537">
    <property type="term" value="F:2 iron, 2 sulfur cluster binding"/>
    <property type="evidence" value="ECO:0007669"/>
    <property type="project" value="UniProtKB-KW"/>
</dbReference>
<evidence type="ECO:0000256" key="5">
    <source>
        <dbReference type="ARBA" id="ARBA00022679"/>
    </source>
</evidence>
<evidence type="ECO:0000313" key="16">
    <source>
        <dbReference type="EMBL" id="HFC97318.1"/>
    </source>
</evidence>
<keyword evidence="9 13" id="KW-0093">Biotin biosynthesis</keyword>
<dbReference type="InterPro" id="IPR006638">
    <property type="entry name" value="Elp3/MiaA/NifB-like_rSAM"/>
</dbReference>
<dbReference type="EC" id="2.8.1.6" evidence="3 13"/>
<feature type="binding site" evidence="13 14">
    <location>
        <position position="185"/>
    </location>
    <ligand>
        <name>[2Fe-2S] cluster</name>
        <dbReference type="ChEBI" id="CHEBI:190135"/>
    </ligand>
</feature>
<evidence type="ECO:0000256" key="2">
    <source>
        <dbReference type="ARBA" id="ARBA00010765"/>
    </source>
</evidence>
<evidence type="ECO:0000256" key="14">
    <source>
        <dbReference type="PIRSR" id="PIRSR001619-1"/>
    </source>
</evidence>
<feature type="binding site" evidence="13 14">
    <location>
        <position position="92"/>
    </location>
    <ligand>
        <name>[2Fe-2S] cluster</name>
        <dbReference type="ChEBI" id="CHEBI:190135"/>
    </ligand>
</feature>
<dbReference type="InterPro" id="IPR007197">
    <property type="entry name" value="rSAM"/>
</dbReference>
<dbReference type="GO" id="GO:0051539">
    <property type="term" value="F:4 iron, 4 sulfur cluster binding"/>
    <property type="evidence" value="ECO:0007669"/>
    <property type="project" value="UniProtKB-KW"/>
</dbReference>
<feature type="binding site" evidence="13 14">
    <location>
        <position position="48"/>
    </location>
    <ligand>
        <name>[4Fe-4S] cluster</name>
        <dbReference type="ChEBI" id="CHEBI:49883"/>
        <note>4Fe-4S-S-AdoMet</note>
    </ligand>
</feature>
<comment type="function">
    <text evidence="13">Catalyzes the conversion of dethiobiotin (DTB) to biotin by the insertion of a sulfur atom into dethiobiotin via a radical-based mechanism.</text>
</comment>
<dbReference type="AlphaFoldDB" id="A0A7C3GE73"/>
<dbReference type="PIRSF" id="PIRSF001619">
    <property type="entry name" value="Biotin_synth"/>
    <property type="match status" value="1"/>
</dbReference>
<dbReference type="GO" id="GO:0004076">
    <property type="term" value="F:biotin synthase activity"/>
    <property type="evidence" value="ECO:0007669"/>
    <property type="project" value="UniProtKB-UniRule"/>
</dbReference>
<organism evidence="16">
    <name type="scientific">Thermosulfurimonas dismutans</name>
    <dbReference type="NCBI Taxonomy" id="999894"/>
    <lineage>
        <taxon>Bacteria</taxon>
        <taxon>Pseudomonadati</taxon>
        <taxon>Thermodesulfobacteriota</taxon>
        <taxon>Thermodesulfobacteria</taxon>
        <taxon>Thermodesulfobacteriales</taxon>
        <taxon>Thermodesulfobacteriaceae</taxon>
        <taxon>Thermosulfurimonas</taxon>
    </lineage>
</organism>
<dbReference type="SFLD" id="SFLDG01278">
    <property type="entry name" value="biotin_synthase_like"/>
    <property type="match status" value="1"/>
</dbReference>
<keyword evidence="5 13" id="KW-0808">Transferase</keyword>
<dbReference type="InterPro" id="IPR024177">
    <property type="entry name" value="Biotin_synthase"/>
</dbReference>
<keyword evidence="11 13" id="KW-0411">Iron-sulfur</keyword>
<keyword evidence="4 13" id="KW-0004">4Fe-4S</keyword>
<keyword evidence="7 13" id="KW-0001">2Fe-2S</keyword>
<evidence type="ECO:0000259" key="15">
    <source>
        <dbReference type="PROSITE" id="PS51918"/>
    </source>
</evidence>
<comment type="cofactor">
    <cofactor evidence="14">
        <name>[2Fe-2S] cluster</name>
        <dbReference type="ChEBI" id="CHEBI:190135"/>
    </cofactor>
    <text evidence="14">Binds 1 [2Fe-2S] cluster. The cluster is coordinated with 3 cysteines and 1 arginine.</text>
</comment>
<protein>
    <recommendedName>
        <fullName evidence="3 13">Biotin synthase</fullName>
        <ecNumber evidence="3 13">2.8.1.6</ecNumber>
    </recommendedName>
</protein>
<keyword evidence="8 13" id="KW-0479">Metal-binding</keyword>
<feature type="binding site" evidence="13 14">
    <location>
        <position position="255"/>
    </location>
    <ligand>
        <name>[2Fe-2S] cluster</name>
        <dbReference type="ChEBI" id="CHEBI:190135"/>
    </ligand>
</feature>
<evidence type="ECO:0000256" key="12">
    <source>
        <dbReference type="ARBA" id="ARBA00051157"/>
    </source>
</evidence>
<feature type="binding site" evidence="13 14">
    <location>
        <position position="125"/>
    </location>
    <ligand>
        <name>[2Fe-2S] cluster</name>
        <dbReference type="ChEBI" id="CHEBI:190135"/>
    </ligand>
</feature>
<dbReference type="GO" id="GO:0005506">
    <property type="term" value="F:iron ion binding"/>
    <property type="evidence" value="ECO:0007669"/>
    <property type="project" value="UniProtKB-UniRule"/>
</dbReference>
<gene>
    <name evidence="13 16" type="primary">bioB</name>
    <name evidence="16" type="ORF">ENJ40_02505</name>
</gene>
<dbReference type="InterPro" id="IPR013785">
    <property type="entry name" value="Aldolase_TIM"/>
</dbReference>
<dbReference type="SMART" id="SM00729">
    <property type="entry name" value="Elp3"/>
    <property type="match status" value="1"/>
</dbReference>
<dbReference type="SUPFAM" id="SSF102114">
    <property type="entry name" value="Radical SAM enzymes"/>
    <property type="match status" value="1"/>
</dbReference>
<dbReference type="Gene3D" id="3.20.20.70">
    <property type="entry name" value="Aldolase class I"/>
    <property type="match status" value="1"/>
</dbReference>
<dbReference type="PANTHER" id="PTHR22976:SF2">
    <property type="entry name" value="BIOTIN SYNTHASE, MITOCHONDRIAL"/>
    <property type="match status" value="1"/>
</dbReference>
<dbReference type="SMART" id="SM00876">
    <property type="entry name" value="BATS"/>
    <property type="match status" value="1"/>
</dbReference>
<comment type="pathway">
    <text evidence="1 13">Cofactor biosynthesis; biotin biosynthesis; biotin from 7,8-diaminononanoate: step 2/2.</text>
</comment>
<evidence type="ECO:0000256" key="8">
    <source>
        <dbReference type="ARBA" id="ARBA00022723"/>
    </source>
</evidence>
<comment type="catalytic activity">
    <reaction evidence="12 13">
        <text>(4R,5S)-dethiobiotin + (sulfur carrier)-SH + 2 reduced [2Fe-2S]-[ferredoxin] + 2 S-adenosyl-L-methionine = (sulfur carrier)-H + biotin + 2 5'-deoxyadenosine + 2 L-methionine + 2 oxidized [2Fe-2S]-[ferredoxin]</text>
        <dbReference type="Rhea" id="RHEA:22060"/>
        <dbReference type="Rhea" id="RHEA-COMP:10000"/>
        <dbReference type="Rhea" id="RHEA-COMP:10001"/>
        <dbReference type="Rhea" id="RHEA-COMP:14737"/>
        <dbReference type="Rhea" id="RHEA-COMP:14739"/>
        <dbReference type="ChEBI" id="CHEBI:17319"/>
        <dbReference type="ChEBI" id="CHEBI:29917"/>
        <dbReference type="ChEBI" id="CHEBI:33737"/>
        <dbReference type="ChEBI" id="CHEBI:33738"/>
        <dbReference type="ChEBI" id="CHEBI:57586"/>
        <dbReference type="ChEBI" id="CHEBI:57844"/>
        <dbReference type="ChEBI" id="CHEBI:59789"/>
        <dbReference type="ChEBI" id="CHEBI:64428"/>
        <dbReference type="ChEBI" id="CHEBI:149473"/>
        <dbReference type="EC" id="2.8.1.6"/>
    </reaction>
</comment>
<accession>A0A7C3GE73</accession>
<name>A0A7C3GE73_9BACT</name>
<evidence type="ECO:0000256" key="11">
    <source>
        <dbReference type="ARBA" id="ARBA00023014"/>
    </source>
</evidence>
<sequence>MDREILLSLLTGEIPLWPYLEEARRLREEHFGPRVETCAIVNAKSGRCPSDCRFCAQSAHWKTRAPEYSLLSEDELLRAAEAAACAGVDRFSFVTSGVKILPKELERLAKVIEHVRREFPELKLCASLGQLSLSELEVLREAGLSRYHHNLETAESFYPQVSRHQRWRDRYETALRVKEAGLSLCCGGIFGLGESEEQVLEFAETLVELSPDSVPVNFLHPIPGTPLEGARYLTPLKCLAILVVLRFKLPRTQIRVCGGREYNLRELQVFVPLVCDALMVGNYLTTRGRRLSDDRQMILDLGYTSGLKA</sequence>
<evidence type="ECO:0000256" key="7">
    <source>
        <dbReference type="ARBA" id="ARBA00022714"/>
    </source>
</evidence>
<dbReference type="UniPathway" id="UPA00078">
    <property type="reaction ID" value="UER00162"/>
</dbReference>
<evidence type="ECO:0000256" key="4">
    <source>
        <dbReference type="ARBA" id="ARBA00022485"/>
    </source>
</evidence>
<dbReference type="InterPro" id="IPR010722">
    <property type="entry name" value="BATS_dom"/>
</dbReference>
<evidence type="ECO:0000256" key="6">
    <source>
        <dbReference type="ARBA" id="ARBA00022691"/>
    </source>
</evidence>
<dbReference type="Proteomes" id="UP000886043">
    <property type="component" value="Unassembled WGS sequence"/>
</dbReference>
<dbReference type="SFLD" id="SFLDS00029">
    <property type="entry name" value="Radical_SAM"/>
    <property type="match status" value="1"/>
</dbReference>
<comment type="cofactor">
    <cofactor evidence="13">
        <name>[2Fe-2S] cluster</name>
        <dbReference type="ChEBI" id="CHEBI:190135"/>
    </cofactor>
    <text evidence="13">Binds 1 [2Fe-2S] cluster. The cluster is coordinated with 3 cysteines and 1 arginine.</text>
</comment>
<dbReference type="PANTHER" id="PTHR22976">
    <property type="entry name" value="BIOTIN SYNTHASE"/>
    <property type="match status" value="1"/>
</dbReference>
<dbReference type="GO" id="GO:0009102">
    <property type="term" value="P:biotin biosynthetic process"/>
    <property type="evidence" value="ECO:0007669"/>
    <property type="project" value="UniProtKB-UniRule"/>
</dbReference>
<dbReference type="Pfam" id="PF06968">
    <property type="entry name" value="BATS"/>
    <property type="match status" value="1"/>
</dbReference>
<evidence type="ECO:0000256" key="9">
    <source>
        <dbReference type="ARBA" id="ARBA00022756"/>
    </source>
</evidence>
<comment type="subunit">
    <text evidence="13">Homodimer.</text>
</comment>
<dbReference type="PROSITE" id="PS51918">
    <property type="entry name" value="RADICAL_SAM"/>
    <property type="match status" value="1"/>
</dbReference>
<comment type="cofactor">
    <cofactor evidence="13 14">
        <name>[4Fe-4S] cluster</name>
        <dbReference type="ChEBI" id="CHEBI:49883"/>
    </cofactor>
    <text evidence="13 14">Binds 1 [4Fe-4S] cluster. The cluster is coordinated with 3 cysteines and an exchangeable S-adenosyl-L-methionine.</text>
</comment>
<evidence type="ECO:0000256" key="10">
    <source>
        <dbReference type="ARBA" id="ARBA00023004"/>
    </source>
</evidence>
<dbReference type="HAMAP" id="MF_01694">
    <property type="entry name" value="BioB"/>
    <property type="match status" value="1"/>
</dbReference>
<dbReference type="Pfam" id="PF04055">
    <property type="entry name" value="Radical_SAM"/>
    <property type="match status" value="1"/>
</dbReference>
<evidence type="ECO:0000256" key="3">
    <source>
        <dbReference type="ARBA" id="ARBA00012236"/>
    </source>
</evidence>
<reference evidence="16" key="1">
    <citation type="journal article" date="2020" name="mSystems">
        <title>Genome- and Community-Level Interaction Insights into Carbon Utilization and Element Cycling Functions of Hydrothermarchaeota in Hydrothermal Sediment.</title>
        <authorList>
            <person name="Zhou Z."/>
            <person name="Liu Y."/>
            <person name="Xu W."/>
            <person name="Pan J."/>
            <person name="Luo Z.H."/>
            <person name="Li M."/>
        </authorList>
    </citation>
    <scope>NUCLEOTIDE SEQUENCE [LARGE SCALE GENOMIC DNA]</scope>
    <source>
        <strain evidence="16">HyVt-483</strain>
    </source>
</reference>
<dbReference type="SFLD" id="SFLDG01060">
    <property type="entry name" value="BATS_domain_containing"/>
    <property type="match status" value="1"/>
</dbReference>
<dbReference type="NCBIfam" id="TIGR00433">
    <property type="entry name" value="bioB"/>
    <property type="match status" value="1"/>
</dbReference>
<feature type="binding site" evidence="13 14">
    <location>
        <position position="52"/>
    </location>
    <ligand>
        <name>[4Fe-4S] cluster</name>
        <dbReference type="ChEBI" id="CHEBI:49883"/>
        <note>4Fe-4S-S-AdoMet</note>
    </ligand>
</feature>
<proteinExistence type="inferred from homology"/>
<evidence type="ECO:0000256" key="13">
    <source>
        <dbReference type="HAMAP-Rule" id="MF_01694"/>
    </source>
</evidence>
<feature type="domain" description="Radical SAM core" evidence="15">
    <location>
        <begin position="30"/>
        <end position="260"/>
    </location>
</feature>
<comment type="similarity">
    <text evidence="2 13">Belongs to the radical SAM superfamily. Biotin synthase family.</text>
</comment>
<evidence type="ECO:0000256" key="1">
    <source>
        <dbReference type="ARBA" id="ARBA00004942"/>
    </source>
</evidence>
<keyword evidence="6 13" id="KW-0949">S-adenosyl-L-methionine</keyword>
<dbReference type="EMBL" id="DRMH01000023">
    <property type="protein sequence ID" value="HFC97318.1"/>
    <property type="molecule type" value="Genomic_DNA"/>
</dbReference>
<feature type="binding site" evidence="13 14">
    <location>
        <position position="55"/>
    </location>
    <ligand>
        <name>[4Fe-4S] cluster</name>
        <dbReference type="ChEBI" id="CHEBI:49883"/>
        <note>4Fe-4S-S-AdoMet</note>
    </ligand>
</feature>
<dbReference type="InterPro" id="IPR002684">
    <property type="entry name" value="Biotin_synth/BioAB"/>
</dbReference>